<dbReference type="GO" id="GO:0004030">
    <property type="term" value="F:aldehyde dehydrogenase [NAD(P)+] activity"/>
    <property type="evidence" value="ECO:0007669"/>
    <property type="project" value="InterPro"/>
</dbReference>
<dbReference type="InterPro" id="IPR016161">
    <property type="entry name" value="Ald_DH/histidinol_DH"/>
</dbReference>
<dbReference type="SUPFAM" id="SSF53720">
    <property type="entry name" value="ALDH-like"/>
    <property type="match status" value="1"/>
</dbReference>
<evidence type="ECO:0000256" key="2">
    <source>
        <dbReference type="ARBA" id="ARBA00022857"/>
    </source>
</evidence>
<dbReference type="Gene3D" id="3.40.309.10">
    <property type="entry name" value="Aldehyde Dehydrogenase, Chain A, domain 2"/>
    <property type="match status" value="1"/>
</dbReference>
<keyword evidence="3" id="KW-0560">Oxidoreductase</keyword>
<evidence type="ECO:0000313" key="6">
    <source>
        <dbReference type="Proteomes" id="UP000323105"/>
    </source>
</evidence>
<keyword evidence="2" id="KW-0521">NADP</keyword>
<name>A0A5A7MIB3_COMTE</name>
<dbReference type="Gene3D" id="3.40.605.10">
    <property type="entry name" value="Aldehyde Dehydrogenase, Chain A, domain 1"/>
    <property type="match status" value="1"/>
</dbReference>
<dbReference type="FunFam" id="3.40.309.10:FF:000010">
    <property type="entry name" value="Gamma-aminobutyraldehyde dehydrogenase"/>
    <property type="match status" value="1"/>
</dbReference>
<dbReference type="InterPro" id="IPR016163">
    <property type="entry name" value="Ald_DH_C"/>
</dbReference>
<feature type="domain" description="Aldehyde dehydrogenase" evidence="4">
    <location>
        <begin position="11"/>
        <end position="460"/>
    </location>
</feature>
<dbReference type="PANTHER" id="PTHR43217:SF1">
    <property type="entry name" value="SUCCINATE SEMIALDEHYDE DEHYDROGENASE [NAD(P)+] SAD"/>
    <property type="match status" value="1"/>
</dbReference>
<dbReference type="InterPro" id="IPR047110">
    <property type="entry name" value="GABD/Sad-like"/>
</dbReference>
<sequence>MSSNLNHSTGASAINPTTGETIESFTFLDGRQQEAALAAAGYAYEQWRMTGIAARAKLVGGIAAELRRDAERLARTMTLEMGKPIAQSRAEVEKCARLCEWYAENGPAMLRDETAPVATGSAYVSYLPVGVILGVMPWNFPLWQVMRGAVPILLAGNGFLLKHAPNVLRSAHNLVAVLEATGLPKGLFQSFDVAQEHVAAAIADKRVAGVTLTGSVRAGAAVASEAARNIKKSVLELGGSDPFIVLADADLDRAVAAGVEARFQNVGQVCIAAKRFIVQDSIYDEFTEKFVARVAALKVGDPLDEDNYIGPMARYDLRDELAGQVVQTLEQGAKLLLGGSIPKDSRGAFYSPTVLGDVKPGMVAFDQETFGPVAALTRATDVAHAVALANHSAFGLSGALWTDDKQMARDVARRLETGGVFINGFSGSDPRVPIGGVKLSGYGRELSHFGIREFTNAQIVWTDR</sequence>
<dbReference type="InterPro" id="IPR016162">
    <property type="entry name" value="Ald_DH_N"/>
</dbReference>
<dbReference type="GO" id="GO:0004777">
    <property type="term" value="F:succinate-semialdehyde dehydrogenase (NAD+) activity"/>
    <property type="evidence" value="ECO:0007669"/>
    <property type="project" value="TreeGrafter"/>
</dbReference>
<organism evidence="5 6">
    <name type="scientific">Comamonas testosteroni</name>
    <name type="common">Pseudomonas testosteroni</name>
    <dbReference type="NCBI Taxonomy" id="285"/>
    <lineage>
        <taxon>Bacteria</taxon>
        <taxon>Pseudomonadati</taxon>
        <taxon>Pseudomonadota</taxon>
        <taxon>Betaproteobacteria</taxon>
        <taxon>Burkholderiales</taxon>
        <taxon>Comamonadaceae</taxon>
        <taxon>Comamonas</taxon>
    </lineage>
</organism>
<accession>A0A5A7MIB3</accession>
<dbReference type="InterPro" id="IPR044148">
    <property type="entry name" value="ALDH_GabD1-like"/>
</dbReference>
<reference evidence="5 6" key="1">
    <citation type="journal article" date="2019" name="Microbiol. Resour. Announc.">
        <title>Draft Genome Sequence of Comamonas testosteroni TA441, a Bacterium That Has a Cryptic Phenol Degradation Gene Cluster.</title>
        <authorList>
            <person name="Arai H."/>
            <person name="Ishii M."/>
        </authorList>
    </citation>
    <scope>NUCLEOTIDE SEQUENCE [LARGE SCALE GENOMIC DNA]</scope>
    <source>
        <strain evidence="5 6">TA441</strain>
    </source>
</reference>
<proteinExistence type="inferred from homology"/>
<dbReference type="InterPro" id="IPR015590">
    <property type="entry name" value="Aldehyde_DH_dom"/>
</dbReference>
<comment type="caution">
    <text evidence="5">The sequence shown here is derived from an EMBL/GenBank/DDBJ whole genome shotgun (WGS) entry which is preliminary data.</text>
</comment>
<gene>
    <name evidence="5" type="ORF">CTTA_4583</name>
</gene>
<dbReference type="CDD" id="cd07100">
    <property type="entry name" value="ALDH_SSADH1_GabD1"/>
    <property type="match status" value="1"/>
</dbReference>
<dbReference type="RefSeq" id="WP_149356934.1">
    <property type="nucleotide sequence ID" value="NZ_BKBW01000014.1"/>
</dbReference>
<protein>
    <submittedName>
        <fullName evidence="5">Succinate dehydrogenase</fullName>
    </submittedName>
</protein>
<dbReference type="Pfam" id="PF00171">
    <property type="entry name" value="Aldedh"/>
    <property type="match status" value="1"/>
</dbReference>
<dbReference type="EMBL" id="BKBW01000014">
    <property type="protein sequence ID" value="GEQ77578.1"/>
    <property type="molecule type" value="Genomic_DNA"/>
</dbReference>
<evidence type="ECO:0000256" key="3">
    <source>
        <dbReference type="ARBA" id="ARBA00023002"/>
    </source>
</evidence>
<comment type="similarity">
    <text evidence="1">Belongs to the aldehyde dehydrogenase family.</text>
</comment>
<evidence type="ECO:0000259" key="4">
    <source>
        <dbReference type="Pfam" id="PF00171"/>
    </source>
</evidence>
<dbReference type="AlphaFoldDB" id="A0A5A7MIB3"/>
<dbReference type="Proteomes" id="UP000323105">
    <property type="component" value="Unassembled WGS sequence"/>
</dbReference>
<dbReference type="PANTHER" id="PTHR43217">
    <property type="entry name" value="SUCCINATE SEMIALDEHYDE DEHYDROGENASE [NAD(P)+] SAD"/>
    <property type="match status" value="1"/>
</dbReference>
<dbReference type="FunFam" id="3.40.605.10:FF:000012">
    <property type="entry name" value="NAD-dependent succinate-semialdehyde dehydrogenase"/>
    <property type="match status" value="1"/>
</dbReference>
<evidence type="ECO:0000313" key="5">
    <source>
        <dbReference type="EMBL" id="GEQ77578.1"/>
    </source>
</evidence>
<evidence type="ECO:0000256" key="1">
    <source>
        <dbReference type="ARBA" id="ARBA00009986"/>
    </source>
</evidence>